<dbReference type="RefSeq" id="WP_154365990.1">
    <property type="nucleotide sequence ID" value="NZ_WKJH01000005.1"/>
</dbReference>
<dbReference type="Proteomes" id="UP000443153">
    <property type="component" value="Unassembled WGS sequence"/>
</dbReference>
<dbReference type="InterPro" id="IPR006058">
    <property type="entry name" value="2Fe2S_fd_BS"/>
</dbReference>
<evidence type="ECO:0000256" key="1">
    <source>
        <dbReference type="ARBA" id="ARBA00001974"/>
    </source>
</evidence>
<feature type="domain" description="FAD-binding FR-type" evidence="10">
    <location>
        <begin position="2"/>
        <end position="106"/>
    </location>
</feature>
<keyword evidence="4" id="KW-0479">Metal-binding</keyword>
<dbReference type="Pfam" id="PF00970">
    <property type="entry name" value="FAD_binding_6"/>
    <property type="match status" value="1"/>
</dbReference>
<evidence type="ECO:0000256" key="3">
    <source>
        <dbReference type="ARBA" id="ARBA00022714"/>
    </source>
</evidence>
<dbReference type="CDD" id="cd06214">
    <property type="entry name" value="PA_degradation_oxidoreductase_like"/>
    <property type="match status" value="1"/>
</dbReference>
<organism evidence="11 12">
    <name type="scientific">Maribacter luteus</name>
    <dbReference type="NCBI Taxonomy" id="2594478"/>
    <lineage>
        <taxon>Bacteria</taxon>
        <taxon>Pseudomonadati</taxon>
        <taxon>Bacteroidota</taxon>
        <taxon>Flavobacteriia</taxon>
        <taxon>Flavobacteriales</taxon>
        <taxon>Flavobacteriaceae</taxon>
        <taxon>Maribacter</taxon>
    </lineage>
</organism>
<keyword evidence="7" id="KW-0408">Iron</keyword>
<sequence>MTHFHLLTVKQIKHLTPSSVAITFEVPKELKQTFAFVPGQYITIKKEIKGKELRRAYSISSSPKRDYITIGVKKVDKGGFSHFANTQLKVGDVLEVMPPEGRFVFKSTSEQKNVAAFAAGSGITPIMSIVKEVLESNTHNNFVLVYGNKSNAETMFYKDLVKLQLDYANRFFIYFTNSKVQEEGSLFGRIDVSTVNYALKNKHKNIDFDAFYLCGPEDMIHLVTDTLQENGVPKDKIHFELFSTTETVSDSKPVTSDGKTQVTVIVDDEEFHLTMSKNDIVLDAVLKENIDAPYSCQGGVCSSCIAKITEGKAEMVKNQILTDGEIEEGLILTCQAHPLTSTLKVDYDDV</sequence>
<dbReference type="InterPro" id="IPR039261">
    <property type="entry name" value="FNR_nucleotide-bd"/>
</dbReference>
<dbReference type="PROSITE" id="PS51085">
    <property type="entry name" value="2FE2S_FER_2"/>
    <property type="match status" value="1"/>
</dbReference>
<evidence type="ECO:0000256" key="4">
    <source>
        <dbReference type="ARBA" id="ARBA00022723"/>
    </source>
</evidence>
<evidence type="ECO:0000313" key="12">
    <source>
        <dbReference type="Proteomes" id="UP000443153"/>
    </source>
</evidence>
<keyword evidence="5" id="KW-0274">FAD</keyword>
<dbReference type="Gene3D" id="3.10.20.30">
    <property type="match status" value="1"/>
</dbReference>
<dbReference type="PANTHER" id="PTHR47354:SF8">
    <property type="entry name" value="1,2-PHENYLACETYL-COA EPOXIDASE, SUBUNIT E"/>
    <property type="match status" value="1"/>
</dbReference>
<keyword evidence="3" id="KW-0001">2Fe-2S</keyword>
<dbReference type="SUPFAM" id="SSF63380">
    <property type="entry name" value="Riboflavin synthase domain-like"/>
    <property type="match status" value="1"/>
</dbReference>
<comment type="cofactor">
    <cofactor evidence="1">
        <name>FAD</name>
        <dbReference type="ChEBI" id="CHEBI:57692"/>
    </cofactor>
</comment>
<name>A0A6I2MP43_9FLAO</name>
<dbReference type="Gene3D" id="2.40.30.10">
    <property type="entry name" value="Translation factors"/>
    <property type="match status" value="1"/>
</dbReference>
<dbReference type="PRINTS" id="PR00371">
    <property type="entry name" value="FPNCR"/>
</dbReference>
<dbReference type="Gene3D" id="3.40.50.80">
    <property type="entry name" value="Nucleotide-binding domain of ferredoxin-NADP reductase (FNR) module"/>
    <property type="match status" value="1"/>
</dbReference>
<evidence type="ECO:0000256" key="5">
    <source>
        <dbReference type="ARBA" id="ARBA00022827"/>
    </source>
</evidence>
<dbReference type="EMBL" id="WKJH01000005">
    <property type="protein sequence ID" value="MRX64290.1"/>
    <property type="molecule type" value="Genomic_DNA"/>
</dbReference>
<evidence type="ECO:0000313" key="11">
    <source>
        <dbReference type="EMBL" id="MRX64290.1"/>
    </source>
</evidence>
<keyword evidence="8" id="KW-0411">Iron-sulfur</keyword>
<dbReference type="InterPro" id="IPR036010">
    <property type="entry name" value="2Fe-2S_ferredoxin-like_sf"/>
</dbReference>
<dbReference type="InterPro" id="IPR001709">
    <property type="entry name" value="Flavoprot_Pyr_Nucl_cyt_Rdtase"/>
</dbReference>
<reference evidence="11 12" key="1">
    <citation type="submission" date="2019-11" db="EMBL/GenBank/DDBJ databases">
        <title>Maribacter lutea sp. nov., a marine bacterium isolated from intertidal sand.</title>
        <authorList>
            <person name="Liu A."/>
        </authorList>
    </citation>
    <scope>NUCLEOTIDE SEQUENCE [LARGE SCALE GENOMIC DNA]</scope>
    <source>
        <strain evidence="11 12">RZ05</strain>
    </source>
</reference>
<dbReference type="PROSITE" id="PS51384">
    <property type="entry name" value="FAD_FR"/>
    <property type="match status" value="1"/>
</dbReference>
<dbReference type="Pfam" id="PF00111">
    <property type="entry name" value="Fer2"/>
    <property type="match status" value="1"/>
</dbReference>
<dbReference type="GO" id="GO:0051537">
    <property type="term" value="F:2 iron, 2 sulfur cluster binding"/>
    <property type="evidence" value="ECO:0007669"/>
    <property type="project" value="UniProtKB-KW"/>
</dbReference>
<evidence type="ECO:0000256" key="8">
    <source>
        <dbReference type="ARBA" id="ARBA00023014"/>
    </source>
</evidence>
<proteinExistence type="predicted"/>
<dbReference type="AlphaFoldDB" id="A0A6I2MP43"/>
<keyword evidence="6" id="KW-0560">Oxidoreductase</keyword>
<dbReference type="InterPro" id="IPR001433">
    <property type="entry name" value="OxRdtase_FAD/NAD-bd"/>
</dbReference>
<protein>
    <submittedName>
        <fullName evidence="11">2Fe-2S iron-sulfur cluster binding domain-containing protein</fullName>
    </submittedName>
</protein>
<dbReference type="GO" id="GO:0050660">
    <property type="term" value="F:flavin adenine dinucleotide binding"/>
    <property type="evidence" value="ECO:0007669"/>
    <property type="project" value="TreeGrafter"/>
</dbReference>
<dbReference type="InterPro" id="IPR008333">
    <property type="entry name" value="Cbr1-like_FAD-bd_dom"/>
</dbReference>
<evidence type="ECO:0000259" key="9">
    <source>
        <dbReference type="PROSITE" id="PS51085"/>
    </source>
</evidence>
<feature type="domain" description="2Fe-2S ferredoxin-type" evidence="9">
    <location>
        <begin position="260"/>
        <end position="350"/>
    </location>
</feature>
<dbReference type="InterPro" id="IPR012675">
    <property type="entry name" value="Beta-grasp_dom_sf"/>
</dbReference>
<dbReference type="InterPro" id="IPR001041">
    <property type="entry name" value="2Fe-2S_ferredoxin-type"/>
</dbReference>
<dbReference type="InterPro" id="IPR017927">
    <property type="entry name" value="FAD-bd_FR_type"/>
</dbReference>
<dbReference type="InterPro" id="IPR017938">
    <property type="entry name" value="Riboflavin_synthase-like_b-brl"/>
</dbReference>
<evidence type="ECO:0000256" key="6">
    <source>
        <dbReference type="ARBA" id="ARBA00023002"/>
    </source>
</evidence>
<dbReference type="GO" id="GO:0046872">
    <property type="term" value="F:metal ion binding"/>
    <property type="evidence" value="ECO:0007669"/>
    <property type="project" value="UniProtKB-KW"/>
</dbReference>
<dbReference type="PRINTS" id="PR00406">
    <property type="entry name" value="CYTB5RDTASE"/>
</dbReference>
<dbReference type="GO" id="GO:0016491">
    <property type="term" value="F:oxidoreductase activity"/>
    <property type="evidence" value="ECO:0007669"/>
    <property type="project" value="UniProtKB-KW"/>
</dbReference>
<dbReference type="InterPro" id="IPR050415">
    <property type="entry name" value="MRET"/>
</dbReference>
<accession>A0A6I2MP43</accession>
<dbReference type="OrthoDB" id="9789468at2"/>
<dbReference type="SUPFAM" id="SSF52343">
    <property type="entry name" value="Ferredoxin reductase-like, C-terminal NADP-linked domain"/>
    <property type="match status" value="1"/>
</dbReference>
<dbReference type="CDD" id="cd00207">
    <property type="entry name" value="fer2"/>
    <property type="match status" value="1"/>
</dbReference>
<evidence type="ECO:0000256" key="2">
    <source>
        <dbReference type="ARBA" id="ARBA00022630"/>
    </source>
</evidence>
<keyword evidence="12" id="KW-1185">Reference proteome</keyword>
<evidence type="ECO:0000256" key="7">
    <source>
        <dbReference type="ARBA" id="ARBA00023004"/>
    </source>
</evidence>
<keyword evidence="2" id="KW-0285">Flavoprotein</keyword>
<gene>
    <name evidence="11" type="ORF">GJ691_08910</name>
</gene>
<dbReference type="SUPFAM" id="SSF54292">
    <property type="entry name" value="2Fe-2S ferredoxin-like"/>
    <property type="match status" value="1"/>
</dbReference>
<evidence type="ECO:0000259" key="10">
    <source>
        <dbReference type="PROSITE" id="PS51384"/>
    </source>
</evidence>
<dbReference type="Pfam" id="PF00175">
    <property type="entry name" value="NAD_binding_1"/>
    <property type="match status" value="1"/>
</dbReference>
<dbReference type="PANTHER" id="PTHR47354">
    <property type="entry name" value="NADH OXIDOREDUCTASE HCR"/>
    <property type="match status" value="1"/>
</dbReference>
<comment type="caution">
    <text evidence="11">The sequence shown here is derived from an EMBL/GenBank/DDBJ whole genome shotgun (WGS) entry which is preliminary data.</text>
</comment>
<dbReference type="PROSITE" id="PS00197">
    <property type="entry name" value="2FE2S_FER_1"/>
    <property type="match status" value="1"/>
</dbReference>